<dbReference type="PANTHER" id="PTHR47599:SF4">
    <property type="entry name" value="POLYPROTEIN"/>
    <property type="match status" value="1"/>
</dbReference>
<organism evidence="1 2">
    <name type="scientific">Adiantum capillus-veneris</name>
    <name type="common">Maidenhair fern</name>
    <dbReference type="NCBI Taxonomy" id="13818"/>
    <lineage>
        <taxon>Eukaryota</taxon>
        <taxon>Viridiplantae</taxon>
        <taxon>Streptophyta</taxon>
        <taxon>Embryophyta</taxon>
        <taxon>Tracheophyta</taxon>
        <taxon>Polypodiopsida</taxon>
        <taxon>Polypodiidae</taxon>
        <taxon>Polypodiales</taxon>
        <taxon>Pteridineae</taxon>
        <taxon>Pteridaceae</taxon>
        <taxon>Vittarioideae</taxon>
        <taxon>Adiantum</taxon>
    </lineage>
</organism>
<evidence type="ECO:0000313" key="2">
    <source>
        <dbReference type="Proteomes" id="UP000886520"/>
    </source>
</evidence>
<gene>
    <name evidence="1" type="ORF">GOP47_0024414</name>
</gene>
<dbReference type="InterPro" id="IPR051596">
    <property type="entry name" value="Caulimoviridae_Movement"/>
</dbReference>
<dbReference type="Proteomes" id="UP000886520">
    <property type="component" value="Chromosome 24"/>
</dbReference>
<reference evidence="1" key="1">
    <citation type="submission" date="2021-01" db="EMBL/GenBank/DDBJ databases">
        <title>Adiantum capillus-veneris genome.</title>
        <authorList>
            <person name="Fang Y."/>
            <person name="Liao Q."/>
        </authorList>
    </citation>
    <scope>NUCLEOTIDE SEQUENCE</scope>
    <source>
        <strain evidence="1">H3</strain>
        <tissue evidence="1">Leaf</tissue>
    </source>
</reference>
<dbReference type="AlphaFoldDB" id="A0A9D4Z3N6"/>
<dbReference type="OrthoDB" id="1429427at2759"/>
<sequence length="328" mass="37018">MIVSSFKKLLSDNIEVEEQTPQARWSLLKVTANQVYKHNKLFALSANTLYHETHGKLSIKDSDNDDHKIHMFKELAKFREKALKRIHQFVHIGYIAVGIIPLFCKGLNASCIGALLDTRHKSLNDQTISILQGSLSNGTIYIECFPNFSCSLSDGYFNEVVSLLIKTNGLDMKNTFDHLQIAYRMIVRMINTCVPSVYNSGYLQGSKSSKGQNIVMKVDDTTMGTLPKMVEWQEVQFPTEWKLNISKTLMNEVQHSEPMKIERLGSTNQYKVLGKSKSKRKLASVLAPSQYNTASSSSAVSSSKACPKLMCIHPETYKDFEGLFRCKL</sequence>
<protein>
    <submittedName>
        <fullName evidence="1">Uncharacterized protein</fullName>
    </submittedName>
</protein>
<keyword evidence="2" id="KW-1185">Reference proteome</keyword>
<name>A0A9D4Z3N6_ADICA</name>
<dbReference type="InterPro" id="IPR028919">
    <property type="entry name" value="Viral_movement"/>
</dbReference>
<comment type="caution">
    <text evidence="1">The sequence shown here is derived from an EMBL/GenBank/DDBJ whole genome shotgun (WGS) entry which is preliminary data.</text>
</comment>
<proteinExistence type="predicted"/>
<dbReference type="Pfam" id="PF01107">
    <property type="entry name" value="MP"/>
    <property type="match status" value="1"/>
</dbReference>
<dbReference type="EMBL" id="JABFUD020000024">
    <property type="protein sequence ID" value="KAI5059994.1"/>
    <property type="molecule type" value="Genomic_DNA"/>
</dbReference>
<evidence type="ECO:0000313" key="1">
    <source>
        <dbReference type="EMBL" id="KAI5059994.1"/>
    </source>
</evidence>
<dbReference type="PANTHER" id="PTHR47599">
    <property type="entry name" value="CELL-TO-CELL MOVEMENT PROTEIN"/>
    <property type="match status" value="1"/>
</dbReference>
<accession>A0A9D4Z3N6</accession>